<gene>
    <name evidence="1" type="ORF">RDI58_010673</name>
</gene>
<dbReference type="AlphaFoldDB" id="A0AAN8YGK6"/>
<dbReference type="Proteomes" id="UP001371456">
    <property type="component" value="Unassembled WGS sequence"/>
</dbReference>
<evidence type="ECO:0000313" key="2">
    <source>
        <dbReference type="Proteomes" id="UP001371456"/>
    </source>
</evidence>
<reference evidence="1 2" key="1">
    <citation type="submission" date="2024-02" db="EMBL/GenBank/DDBJ databases">
        <title>de novo genome assembly of Solanum bulbocastanum strain 11H21.</title>
        <authorList>
            <person name="Hosaka A.J."/>
        </authorList>
    </citation>
    <scope>NUCLEOTIDE SEQUENCE [LARGE SCALE GENOMIC DNA]</scope>
    <source>
        <tissue evidence="1">Young leaves</tissue>
    </source>
</reference>
<dbReference type="EMBL" id="JBANQN010000004">
    <property type="protein sequence ID" value="KAK6791592.1"/>
    <property type="molecule type" value="Genomic_DNA"/>
</dbReference>
<sequence length="145" mass="16138">MEGIAEKIGRFIHSYKRVGNLETHRLVDMIRGATDKAVQPRAIAETRGENFRTPNVDLDLRVSNNKSLNADLGFRVSGSKNLNATLGQLGQFIPNSSGKNKEVAHDGHMSLNEGLNEIKILVSQFLEALSHWSPHRSFHKAKILL</sequence>
<accession>A0AAN8YGK6</accession>
<protein>
    <submittedName>
        <fullName evidence="1">Uncharacterized protein</fullName>
    </submittedName>
</protein>
<name>A0AAN8YGK6_SOLBU</name>
<evidence type="ECO:0000313" key="1">
    <source>
        <dbReference type="EMBL" id="KAK6791592.1"/>
    </source>
</evidence>
<organism evidence="1 2">
    <name type="scientific">Solanum bulbocastanum</name>
    <name type="common">Wild potato</name>
    <dbReference type="NCBI Taxonomy" id="147425"/>
    <lineage>
        <taxon>Eukaryota</taxon>
        <taxon>Viridiplantae</taxon>
        <taxon>Streptophyta</taxon>
        <taxon>Embryophyta</taxon>
        <taxon>Tracheophyta</taxon>
        <taxon>Spermatophyta</taxon>
        <taxon>Magnoliopsida</taxon>
        <taxon>eudicotyledons</taxon>
        <taxon>Gunneridae</taxon>
        <taxon>Pentapetalae</taxon>
        <taxon>asterids</taxon>
        <taxon>lamiids</taxon>
        <taxon>Solanales</taxon>
        <taxon>Solanaceae</taxon>
        <taxon>Solanoideae</taxon>
        <taxon>Solaneae</taxon>
        <taxon>Solanum</taxon>
    </lineage>
</organism>
<keyword evidence="2" id="KW-1185">Reference proteome</keyword>
<comment type="caution">
    <text evidence="1">The sequence shown here is derived from an EMBL/GenBank/DDBJ whole genome shotgun (WGS) entry which is preliminary data.</text>
</comment>
<proteinExistence type="predicted"/>